<dbReference type="GO" id="GO:0003723">
    <property type="term" value="F:RNA binding"/>
    <property type="evidence" value="ECO:0007669"/>
    <property type="project" value="InterPro"/>
</dbReference>
<sequence>MKKLTLDELQRLSPDAYREAEKTPICLLLNDIRSLNNVGSAFRTADAFRLEKIYLCGITGRPPHRDIHKTALGATETVDWEYVEDAEACVKKLREDGYEIAALEQVEKSTPLQDFQPNAEKHLVLVVGNEVFGVSQALVDTADYVLEIPQFGTKHSLNVSVSLGIAVWDIFSKLNFRSKGWEQSAL</sequence>
<dbReference type="InterPro" id="IPR029028">
    <property type="entry name" value="Alpha/beta_knot_MTases"/>
</dbReference>
<dbReference type="EMBL" id="AJYA01000029">
    <property type="protein sequence ID" value="EIM75569.1"/>
    <property type="molecule type" value="Genomic_DNA"/>
</dbReference>
<organism evidence="4 5">
    <name type="scientific">Nitritalea halalkaliphila LW7</name>
    <dbReference type="NCBI Taxonomy" id="1189621"/>
    <lineage>
        <taxon>Bacteria</taxon>
        <taxon>Pseudomonadati</taxon>
        <taxon>Bacteroidota</taxon>
        <taxon>Cytophagia</taxon>
        <taxon>Cytophagales</taxon>
        <taxon>Cyclobacteriaceae</taxon>
        <taxon>Nitritalea</taxon>
    </lineage>
</organism>
<dbReference type="GO" id="GO:0005829">
    <property type="term" value="C:cytosol"/>
    <property type="evidence" value="ECO:0007669"/>
    <property type="project" value="TreeGrafter"/>
</dbReference>
<proteinExistence type="predicted"/>
<dbReference type="GO" id="GO:0032259">
    <property type="term" value="P:methylation"/>
    <property type="evidence" value="ECO:0007669"/>
    <property type="project" value="UniProtKB-KW"/>
</dbReference>
<dbReference type="RefSeq" id="WP_009055771.1">
    <property type="nucleotide sequence ID" value="NZ_AJYA01000029.1"/>
</dbReference>
<dbReference type="CDD" id="cd18097">
    <property type="entry name" value="SpoU-like"/>
    <property type="match status" value="1"/>
</dbReference>
<dbReference type="PANTHER" id="PTHR46429:SF1">
    <property type="entry name" value="23S RRNA (GUANOSINE-2'-O-)-METHYLTRANSFERASE RLMB"/>
    <property type="match status" value="1"/>
</dbReference>
<keyword evidence="5" id="KW-1185">Reference proteome</keyword>
<dbReference type="InterPro" id="IPR001537">
    <property type="entry name" value="SpoU_MeTrfase"/>
</dbReference>
<keyword evidence="2 4" id="KW-0808">Transferase</keyword>
<keyword evidence="1 4" id="KW-0489">Methyltransferase</keyword>
<dbReference type="InterPro" id="IPR004441">
    <property type="entry name" value="rRNA_MeTrfase_TrmH"/>
</dbReference>
<dbReference type="GO" id="GO:0008173">
    <property type="term" value="F:RNA methyltransferase activity"/>
    <property type="evidence" value="ECO:0007669"/>
    <property type="project" value="InterPro"/>
</dbReference>
<reference evidence="4 5" key="1">
    <citation type="submission" date="2012-05" db="EMBL/GenBank/DDBJ databases">
        <title>Genome sequence of Nitritalea halalkaliphila LW7.</title>
        <authorList>
            <person name="Jangir P.K."/>
            <person name="Singh A."/>
            <person name="Shivaji S."/>
            <person name="Sharma R."/>
        </authorList>
    </citation>
    <scope>NUCLEOTIDE SEQUENCE [LARGE SCALE GENOMIC DNA]</scope>
    <source>
        <strain evidence="4 5">LW7</strain>
    </source>
</reference>
<evidence type="ECO:0000259" key="3">
    <source>
        <dbReference type="Pfam" id="PF00588"/>
    </source>
</evidence>
<dbReference type="Proteomes" id="UP000005551">
    <property type="component" value="Unassembled WGS sequence"/>
</dbReference>
<dbReference type="Gene3D" id="3.40.1280.10">
    <property type="match status" value="1"/>
</dbReference>
<dbReference type="AlphaFoldDB" id="I5C167"/>
<feature type="domain" description="tRNA/rRNA methyltransferase SpoU type" evidence="3">
    <location>
        <begin position="25"/>
        <end position="167"/>
    </location>
</feature>
<dbReference type="GO" id="GO:0006396">
    <property type="term" value="P:RNA processing"/>
    <property type="evidence" value="ECO:0007669"/>
    <property type="project" value="InterPro"/>
</dbReference>
<evidence type="ECO:0000313" key="5">
    <source>
        <dbReference type="Proteomes" id="UP000005551"/>
    </source>
</evidence>
<protein>
    <submittedName>
        <fullName evidence="4">tRNA/rRNA methyltransferase SpoU</fullName>
    </submittedName>
</protein>
<evidence type="ECO:0000256" key="1">
    <source>
        <dbReference type="ARBA" id="ARBA00022603"/>
    </source>
</evidence>
<evidence type="ECO:0000256" key="2">
    <source>
        <dbReference type="ARBA" id="ARBA00022679"/>
    </source>
</evidence>
<dbReference type="OrthoDB" id="9795352at2"/>
<evidence type="ECO:0000313" key="4">
    <source>
        <dbReference type="EMBL" id="EIM75569.1"/>
    </source>
</evidence>
<dbReference type="PANTHER" id="PTHR46429">
    <property type="entry name" value="23S RRNA (GUANOSINE-2'-O-)-METHYLTRANSFERASE RLMB"/>
    <property type="match status" value="1"/>
</dbReference>
<accession>I5C167</accession>
<name>I5C167_9BACT</name>
<dbReference type="STRING" id="1189621.A3SI_13018"/>
<gene>
    <name evidence="4" type="ORF">A3SI_13018</name>
</gene>
<dbReference type="Pfam" id="PF00588">
    <property type="entry name" value="SpoU_methylase"/>
    <property type="match status" value="1"/>
</dbReference>
<comment type="caution">
    <text evidence="4">The sequence shown here is derived from an EMBL/GenBank/DDBJ whole genome shotgun (WGS) entry which is preliminary data.</text>
</comment>
<dbReference type="SUPFAM" id="SSF75217">
    <property type="entry name" value="alpha/beta knot"/>
    <property type="match status" value="1"/>
</dbReference>
<dbReference type="PATRIC" id="fig|1189621.3.peg.2717"/>
<dbReference type="InterPro" id="IPR029026">
    <property type="entry name" value="tRNA_m1G_MTases_N"/>
</dbReference>